<dbReference type="InterPro" id="IPR017972">
    <property type="entry name" value="Cyt_P450_CS"/>
</dbReference>
<sequence length="506" mass="56029">MFVETTQHSNAHYCAAAAALLMIYYVAPYLLDPHDYRRRFSGPWLASLSGSWLARSASSGRHYQNLLQVHEKYGRFVRVGPNHISISDPDALEEVYGHSNGLLKSEFYDAFVNNNGDRNIFDIRDKAIHTMKRKRIANIFIPQNVVAFEPRVRVHIQRFCDQLDMRCQEATIGTSGFNWTAKDGRAVLNSCPQFAYLTFDLISDLALGVPFGMVEAQKDSNPTLLSLTSKKNIKGVAPIRLVAVSGQGGMTLGSYPSWAQKLLPYAPWHLSKLIAFGNFANSTQAAVEASIRRKENEEEGENKRGRAEIDAEVAVTLAAGSDTTANSLSALSYYIASNPEIKKKLQQELDSIDMDLAEANDLEENKFGCVIPLRTVGSGLPRVVPEGKTLTVAGQTFNAGSVVSVPSYCTNRSSVWGPDAEMYRPERWLEEGASSLNKYFAAFSSGPRGCVGRNLANLNLLLVSSTFFRRYDIELASPTTKFQTTEGFVRDATHCEVAIKRRVLTL</sequence>
<dbReference type="InterPro" id="IPR001128">
    <property type="entry name" value="Cyt_P450"/>
</dbReference>
<keyword evidence="11" id="KW-0812">Transmembrane</keyword>
<evidence type="ECO:0000256" key="6">
    <source>
        <dbReference type="ARBA" id="ARBA00023002"/>
    </source>
</evidence>
<evidence type="ECO:0000256" key="1">
    <source>
        <dbReference type="ARBA" id="ARBA00001971"/>
    </source>
</evidence>
<evidence type="ECO:0000313" key="13">
    <source>
        <dbReference type="Proteomes" id="UP000650582"/>
    </source>
</evidence>
<evidence type="ECO:0000256" key="5">
    <source>
        <dbReference type="ARBA" id="ARBA00022723"/>
    </source>
</evidence>
<evidence type="ECO:0000256" key="10">
    <source>
        <dbReference type="RuleBase" id="RU000461"/>
    </source>
</evidence>
<dbReference type="EMBL" id="JACYCC010000081">
    <property type="protein sequence ID" value="KAF8675677.1"/>
    <property type="molecule type" value="Genomic_DNA"/>
</dbReference>
<dbReference type="InterPro" id="IPR036396">
    <property type="entry name" value="Cyt_P450_sf"/>
</dbReference>
<comment type="caution">
    <text evidence="12">The sequence shown here is derived from an EMBL/GenBank/DDBJ whole genome shotgun (WGS) entry which is preliminary data.</text>
</comment>
<evidence type="ECO:0000313" key="12">
    <source>
        <dbReference type="EMBL" id="KAF8675677.1"/>
    </source>
</evidence>
<evidence type="ECO:0000256" key="4">
    <source>
        <dbReference type="ARBA" id="ARBA00022617"/>
    </source>
</evidence>
<proteinExistence type="inferred from homology"/>
<dbReference type="PANTHER" id="PTHR24305">
    <property type="entry name" value="CYTOCHROME P450"/>
    <property type="match status" value="1"/>
</dbReference>
<dbReference type="GO" id="GO:0004497">
    <property type="term" value="F:monooxygenase activity"/>
    <property type="evidence" value="ECO:0007669"/>
    <property type="project" value="UniProtKB-KW"/>
</dbReference>
<evidence type="ECO:0000256" key="9">
    <source>
        <dbReference type="PIRSR" id="PIRSR602401-1"/>
    </source>
</evidence>
<organism evidence="12 13">
    <name type="scientific">Rhizoctonia solani</name>
    <dbReference type="NCBI Taxonomy" id="456999"/>
    <lineage>
        <taxon>Eukaryota</taxon>
        <taxon>Fungi</taxon>
        <taxon>Dikarya</taxon>
        <taxon>Basidiomycota</taxon>
        <taxon>Agaricomycotina</taxon>
        <taxon>Agaricomycetes</taxon>
        <taxon>Cantharellales</taxon>
        <taxon>Ceratobasidiaceae</taxon>
        <taxon>Rhizoctonia</taxon>
    </lineage>
</organism>
<evidence type="ECO:0000256" key="11">
    <source>
        <dbReference type="SAM" id="Phobius"/>
    </source>
</evidence>
<dbReference type="Gene3D" id="1.10.630.10">
    <property type="entry name" value="Cytochrome P450"/>
    <property type="match status" value="1"/>
</dbReference>
<dbReference type="InterPro" id="IPR050121">
    <property type="entry name" value="Cytochrome_P450_monoxygenase"/>
</dbReference>
<dbReference type="InterPro" id="IPR002401">
    <property type="entry name" value="Cyt_P450_E_grp-I"/>
</dbReference>
<comment type="cofactor">
    <cofactor evidence="1 9">
        <name>heme</name>
        <dbReference type="ChEBI" id="CHEBI:30413"/>
    </cofactor>
</comment>
<feature type="transmembrane region" description="Helical" evidence="11">
    <location>
        <begin position="12"/>
        <end position="31"/>
    </location>
</feature>
<evidence type="ECO:0000256" key="7">
    <source>
        <dbReference type="ARBA" id="ARBA00023004"/>
    </source>
</evidence>
<dbReference type="PRINTS" id="PR00463">
    <property type="entry name" value="EP450I"/>
</dbReference>
<comment type="similarity">
    <text evidence="3 10">Belongs to the cytochrome P450 family.</text>
</comment>
<keyword evidence="6 10" id="KW-0560">Oxidoreductase</keyword>
<keyword evidence="5 9" id="KW-0479">Metal-binding</keyword>
<gene>
    <name evidence="12" type="ORF">RHS04_06625</name>
</gene>
<keyword evidence="4 9" id="KW-0349">Heme</keyword>
<accession>A0A8H7H6K9</accession>
<dbReference type="GO" id="GO:0020037">
    <property type="term" value="F:heme binding"/>
    <property type="evidence" value="ECO:0007669"/>
    <property type="project" value="InterPro"/>
</dbReference>
<keyword evidence="7 9" id="KW-0408">Iron</keyword>
<dbReference type="Pfam" id="PF00067">
    <property type="entry name" value="p450"/>
    <property type="match status" value="2"/>
</dbReference>
<dbReference type="PRINTS" id="PR00385">
    <property type="entry name" value="P450"/>
</dbReference>
<reference evidence="12" key="1">
    <citation type="submission" date="2020-09" db="EMBL/GenBank/DDBJ databases">
        <title>Comparative genome analyses of four rice-infecting Rhizoctonia solani isolates reveal extensive enrichment of homogalacturonan modification genes.</title>
        <authorList>
            <person name="Lee D.-Y."/>
            <person name="Jeon J."/>
            <person name="Kim K.-T."/>
            <person name="Cheong K."/>
            <person name="Song H."/>
            <person name="Choi G."/>
            <person name="Ko J."/>
            <person name="Opiyo S.O."/>
            <person name="Zuo S."/>
            <person name="Madhav S."/>
            <person name="Lee Y.-H."/>
            <person name="Wang G.-L."/>
        </authorList>
    </citation>
    <scope>NUCLEOTIDE SEQUENCE</scope>
    <source>
        <strain evidence="12">AG1-IA YN-7</strain>
    </source>
</reference>
<dbReference type="GO" id="GO:0005506">
    <property type="term" value="F:iron ion binding"/>
    <property type="evidence" value="ECO:0007669"/>
    <property type="project" value="InterPro"/>
</dbReference>
<evidence type="ECO:0000256" key="2">
    <source>
        <dbReference type="ARBA" id="ARBA00005179"/>
    </source>
</evidence>
<dbReference type="GO" id="GO:0016705">
    <property type="term" value="F:oxidoreductase activity, acting on paired donors, with incorporation or reduction of molecular oxygen"/>
    <property type="evidence" value="ECO:0007669"/>
    <property type="project" value="InterPro"/>
</dbReference>
<evidence type="ECO:0000256" key="3">
    <source>
        <dbReference type="ARBA" id="ARBA00010617"/>
    </source>
</evidence>
<keyword evidence="11" id="KW-0472">Membrane</keyword>
<dbReference type="AlphaFoldDB" id="A0A8H7H6K9"/>
<keyword evidence="11" id="KW-1133">Transmembrane helix</keyword>
<protein>
    <submittedName>
        <fullName evidence="12">Cytochrome P450 monooxygenase</fullName>
    </submittedName>
</protein>
<comment type="pathway">
    <text evidence="2">Secondary metabolite biosynthesis.</text>
</comment>
<feature type="binding site" description="axial binding residue" evidence="9">
    <location>
        <position position="450"/>
    </location>
    <ligand>
        <name>heme</name>
        <dbReference type="ChEBI" id="CHEBI:30413"/>
    </ligand>
    <ligandPart>
        <name>Fe</name>
        <dbReference type="ChEBI" id="CHEBI:18248"/>
    </ligandPart>
</feature>
<evidence type="ECO:0000256" key="8">
    <source>
        <dbReference type="ARBA" id="ARBA00023033"/>
    </source>
</evidence>
<keyword evidence="8 10" id="KW-0503">Monooxygenase</keyword>
<dbReference type="PANTHER" id="PTHR24305:SF29">
    <property type="entry name" value="BENZOATE-PARA-HYDROXYLASE"/>
    <property type="match status" value="1"/>
</dbReference>
<dbReference type="Proteomes" id="UP000650582">
    <property type="component" value="Unassembled WGS sequence"/>
</dbReference>
<dbReference type="SUPFAM" id="SSF48264">
    <property type="entry name" value="Cytochrome P450"/>
    <property type="match status" value="1"/>
</dbReference>
<name>A0A8H7H6K9_9AGAM</name>
<dbReference type="PROSITE" id="PS00086">
    <property type="entry name" value="CYTOCHROME_P450"/>
    <property type="match status" value="1"/>
</dbReference>